<organism evidence="1 2">
    <name type="scientific">Candidatus Nitrosarchaeum limnium BG20</name>
    <dbReference type="NCBI Taxonomy" id="859192"/>
    <lineage>
        <taxon>Archaea</taxon>
        <taxon>Nitrososphaerota</taxon>
        <taxon>Nitrososphaeria</taxon>
        <taxon>Nitrosopumilales</taxon>
        <taxon>Nitrosopumilaceae</taxon>
        <taxon>Nitrosarchaeum</taxon>
    </lineage>
</organism>
<dbReference type="AlphaFoldDB" id="S2EC26"/>
<reference evidence="1 2" key="1">
    <citation type="journal article" date="2012" name="J. Bacteriol.">
        <title>Genome Sequence of "Candidatus Nitrosoarchaeum limnia" BG20, a Low-Salinity Ammonia-Oxidizing Archaeon from the San Francisco Bay Estuary.</title>
        <authorList>
            <person name="Mosier A.C."/>
            <person name="Allen E.E."/>
            <person name="Kim M."/>
            <person name="Ferriera S."/>
            <person name="Francis C.A."/>
        </authorList>
    </citation>
    <scope>NUCLEOTIDE SEQUENCE [LARGE SCALE GENOMIC DNA]</scope>
    <source>
        <strain evidence="1 2">BG20</strain>
    </source>
</reference>
<evidence type="ECO:0000313" key="1">
    <source>
        <dbReference type="EMBL" id="EPA06866.1"/>
    </source>
</evidence>
<keyword evidence="2" id="KW-1185">Reference proteome</keyword>
<gene>
    <name evidence="1" type="ORF">BG20_I1449</name>
</gene>
<proteinExistence type="predicted"/>
<comment type="caution">
    <text evidence="1">The sequence shown here is derived from an EMBL/GenBank/DDBJ whole genome shotgun (WGS) entry which is preliminary data.</text>
</comment>
<accession>S2EC26</accession>
<protein>
    <submittedName>
        <fullName evidence="1">Uncharacterized protein</fullName>
    </submittedName>
</protein>
<evidence type="ECO:0000313" key="2">
    <source>
        <dbReference type="Proteomes" id="UP000014065"/>
    </source>
</evidence>
<sequence>MIYRLKGQIEIIVKSNPCFYKVRGVQLGKNDGFVTDYPTGEKLIWMLNQLKKQPASIHDIKIQFDSNLYDTISKISVVEINPKNKGIFLNCELISGYHTKLSIYPAKIQIDISCTFNPIVYDNQGAIFLIVLLTNLQNFLISLGKDQVQIPDFRQWIITHYHFGKDGKEEWNGESFHITIADAFDGLTRYYGKIMPNGKKIPRGEQICTPKIKISDELEKMFSLDISTNFVN</sequence>
<name>S2EC26_9ARCH</name>
<dbReference type="EMBL" id="AHJG01000002">
    <property type="protein sequence ID" value="EPA06866.1"/>
    <property type="molecule type" value="Genomic_DNA"/>
</dbReference>
<dbReference type="Proteomes" id="UP000014065">
    <property type="component" value="Unassembled WGS sequence"/>
</dbReference>